<dbReference type="KEGG" id="sus:Acid_6044"/>
<evidence type="ECO:0000313" key="2">
    <source>
        <dbReference type="EMBL" id="ABJ86979.1"/>
    </source>
</evidence>
<protein>
    <submittedName>
        <fullName evidence="2">Putative acyl carrier protein</fullName>
    </submittedName>
</protein>
<dbReference type="PROSITE" id="PS50075">
    <property type="entry name" value="CARRIER"/>
    <property type="match status" value="1"/>
</dbReference>
<dbReference type="InterPro" id="IPR009081">
    <property type="entry name" value="PP-bd_ACP"/>
</dbReference>
<reference evidence="2" key="1">
    <citation type="submission" date="2006-10" db="EMBL/GenBank/DDBJ databases">
        <title>Complete sequence of Solibacter usitatus Ellin6076.</title>
        <authorList>
            <consortium name="US DOE Joint Genome Institute"/>
            <person name="Copeland A."/>
            <person name="Lucas S."/>
            <person name="Lapidus A."/>
            <person name="Barry K."/>
            <person name="Detter J.C."/>
            <person name="Glavina del Rio T."/>
            <person name="Hammon N."/>
            <person name="Israni S."/>
            <person name="Dalin E."/>
            <person name="Tice H."/>
            <person name="Pitluck S."/>
            <person name="Thompson L.S."/>
            <person name="Brettin T."/>
            <person name="Bruce D."/>
            <person name="Han C."/>
            <person name="Tapia R."/>
            <person name="Gilna P."/>
            <person name="Schmutz J."/>
            <person name="Larimer F."/>
            <person name="Land M."/>
            <person name="Hauser L."/>
            <person name="Kyrpides N."/>
            <person name="Mikhailova N."/>
            <person name="Janssen P.H."/>
            <person name="Kuske C.R."/>
            <person name="Richardson P."/>
        </authorList>
    </citation>
    <scope>NUCLEOTIDE SEQUENCE</scope>
    <source>
        <strain evidence="2">Ellin6076</strain>
    </source>
</reference>
<dbReference type="Gene3D" id="1.10.1200.10">
    <property type="entry name" value="ACP-like"/>
    <property type="match status" value="1"/>
</dbReference>
<dbReference type="STRING" id="234267.Acid_6044"/>
<evidence type="ECO:0000259" key="1">
    <source>
        <dbReference type="PROSITE" id="PS50075"/>
    </source>
</evidence>
<organism evidence="2">
    <name type="scientific">Solibacter usitatus (strain Ellin6076)</name>
    <dbReference type="NCBI Taxonomy" id="234267"/>
    <lineage>
        <taxon>Bacteria</taxon>
        <taxon>Pseudomonadati</taxon>
        <taxon>Acidobacteriota</taxon>
        <taxon>Terriglobia</taxon>
        <taxon>Bryobacterales</taxon>
        <taxon>Solibacteraceae</taxon>
        <taxon>Candidatus Solibacter</taxon>
    </lineage>
</organism>
<dbReference type="SUPFAM" id="SSF47336">
    <property type="entry name" value="ACP-like"/>
    <property type="match status" value="1"/>
</dbReference>
<dbReference type="EMBL" id="CP000473">
    <property type="protein sequence ID" value="ABJ86979.1"/>
    <property type="molecule type" value="Genomic_DNA"/>
</dbReference>
<gene>
    <name evidence="2" type="ordered locus">Acid_6044</name>
</gene>
<dbReference type="OrthoDB" id="9811033at2"/>
<accession>Q01TP1</accession>
<dbReference type="InterPro" id="IPR036736">
    <property type="entry name" value="ACP-like_sf"/>
</dbReference>
<proteinExistence type="predicted"/>
<dbReference type="Pfam" id="PF00550">
    <property type="entry name" value="PP-binding"/>
    <property type="match status" value="1"/>
</dbReference>
<sequence>MTEIDILHNVQEILRDVLQQPDLTITRESSAASVKGWDSLAHVDILWNVEQEFSVRFALGEVQELKNVGNLVDLLERKIAANR</sequence>
<dbReference type="AlphaFoldDB" id="Q01TP1"/>
<name>Q01TP1_SOLUE</name>
<dbReference type="eggNOG" id="COG0236">
    <property type="taxonomic scope" value="Bacteria"/>
</dbReference>
<feature type="domain" description="Carrier" evidence="1">
    <location>
        <begin position="1"/>
        <end position="79"/>
    </location>
</feature>
<dbReference type="InParanoid" id="Q01TP1"/>
<dbReference type="HOGENOM" id="CLU_108696_20_2_0"/>